<keyword evidence="2" id="KW-0813">Transport</keyword>
<name>A0ABR9BAZ9_9RHOO</name>
<dbReference type="RefSeq" id="WP_187717383.1">
    <property type="nucleotide sequence ID" value="NZ_JACTAH010000001.1"/>
</dbReference>
<accession>A0ABR9BAZ9</accession>
<evidence type="ECO:0000256" key="4">
    <source>
        <dbReference type="ARBA" id="ARBA00022519"/>
    </source>
</evidence>
<dbReference type="Pfam" id="PF11356">
    <property type="entry name" value="T2SSC"/>
    <property type="match status" value="1"/>
</dbReference>
<dbReference type="Proteomes" id="UP000603602">
    <property type="component" value="Unassembled WGS sequence"/>
</dbReference>
<organism evidence="10 11">
    <name type="scientific">Thauera sedimentorum</name>
    <dbReference type="NCBI Taxonomy" id="2767595"/>
    <lineage>
        <taxon>Bacteria</taxon>
        <taxon>Pseudomonadati</taxon>
        <taxon>Pseudomonadota</taxon>
        <taxon>Betaproteobacteria</taxon>
        <taxon>Rhodocyclales</taxon>
        <taxon>Zoogloeaceae</taxon>
        <taxon>Thauera</taxon>
    </lineage>
</organism>
<keyword evidence="6" id="KW-0653">Protein transport</keyword>
<keyword evidence="4" id="KW-0997">Cell inner membrane</keyword>
<sequence length="174" mass="17945">MKMRRLTEQSARFLPLLAWGLSLLLLVAVCAELLVRYLTPEPLVALPDSLTDPRIAAQRLADAEPMRSVAGSAVPVAQAGGGFAGLQLVGVATGFAGGTAFALIQQRGDAARPFLVGDRLPSGLEVLAIHADRVELGNGGTSEALMLSRHPAGTPVTSISHSAGYAPAVSASPR</sequence>
<evidence type="ECO:0000313" key="10">
    <source>
        <dbReference type="EMBL" id="MBD8502612.1"/>
    </source>
</evidence>
<evidence type="ECO:0000256" key="1">
    <source>
        <dbReference type="ARBA" id="ARBA00004533"/>
    </source>
</evidence>
<keyword evidence="11" id="KW-1185">Reference proteome</keyword>
<comment type="subcellular location">
    <subcellularLocation>
        <location evidence="1">Cell inner membrane</location>
    </subcellularLocation>
</comment>
<dbReference type="EMBL" id="JACYTO010000001">
    <property type="protein sequence ID" value="MBD8502612.1"/>
    <property type="molecule type" value="Genomic_DNA"/>
</dbReference>
<evidence type="ECO:0000259" key="9">
    <source>
        <dbReference type="Pfam" id="PF11356"/>
    </source>
</evidence>
<comment type="caution">
    <text evidence="10">The sequence shown here is derived from an EMBL/GenBank/DDBJ whole genome shotgun (WGS) entry which is preliminary data.</text>
</comment>
<gene>
    <name evidence="10" type="ORF">IFO67_06915</name>
</gene>
<keyword evidence="5" id="KW-0812">Transmembrane</keyword>
<evidence type="ECO:0000256" key="5">
    <source>
        <dbReference type="ARBA" id="ARBA00022692"/>
    </source>
</evidence>
<proteinExistence type="predicted"/>
<evidence type="ECO:0000256" key="6">
    <source>
        <dbReference type="ARBA" id="ARBA00022927"/>
    </source>
</evidence>
<evidence type="ECO:0000256" key="3">
    <source>
        <dbReference type="ARBA" id="ARBA00022475"/>
    </source>
</evidence>
<keyword evidence="3" id="KW-1003">Cell membrane</keyword>
<feature type="domain" description="Type II secretion system protein GspC N-terminal" evidence="9">
    <location>
        <begin position="75"/>
        <end position="147"/>
    </location>
</feature>
<evidence type="ECO:0000313" key="11">
    <source>
        <dbReference type="Proteomes" id="UP000603602"/>
    </source>
</evidence>
<keyword evidence="7" id="KW-1133">Transmembrane helix</keyword>
<reference evidence="11" key="1">
    <citation type="submission" date="2023-07" db="EMBL/GenBank/DDBJ databases">
        <title>Thauera sp. CAU 1555 isolated from sand of Yaerae Beach.</title>
        <authorList>
            <person name="Kim W."/>
        </authorList>
    </citation>
    <scope>NUCLEOTIDE SEQUENCE [LARGE SCALE GENOMIC DNA]</scope>
    <source>
        <strain evidence="11">CAU 1555</strain>
    </source>
</reference>
<dbReference type="Gene3D" id="2.30.30.830">
    <property type="match status" value="1"/>
</dbReference>
<evidence type="ECO:0000256" key="8">
    <source>
        <dbReference type="ARBA" id="ARBA00023136"/>
    </source>
</evidence>
<evidence type="ECO:0000256" key="7">
    <source>
        <dbReference type="ARBA" id="ARBA00022989"/>
    </source>
</evidence>
<keyword evidence="8" id="KW-0472">Membrane</keyword>
<dbReference type="InterPro" id="IPR024961">
    <property type="entry name" value="T2SS_GspC_N"/>
</dbReference>
<evidence type="ECO:0000256" key="2">
    <source>
        <dbReference type="ARBA" id="ARBA00022448"/>
    </source>
</evidence>
<protein>
    <recommendedName>
        <fullName evidence="9">Type II secretion system protein GspC N-terminal domain-containing protein</fullName>
    </recommendedName>
</protein>